<dbReference type="SUPFAM" id="SSF56784">
    <property type="entry name" value="HAD-like"/>
    <property type="match status" value="1"/>
</dbReference>
<dbReference type="InterPro" id="IPR023214">
    <property type="entry name" value="HAD_sf"/>
</dbReference>
<evidence type="ECO:0000313" key="1">
    <source>
        <dbReference type="EMBL" id="QOR72217.1"/>
    </source>
</evidence>
<dbReference type="InterPro" id="IPR006357">
    <property type="entry name" value="HAD-SF_hydro_IIA"/>
</dbReference>
<evidence type="ECO:0000313" key="2">
    <source>
        <dbReference type="Proteomes" id="UP000593758"/>
    </source>
</evidence>
<dbReference type="PANTHER" id="PTHR19288:SF95">
    <property type="entry name" value="D-GLYCEROL 3-PHOSPHATE PHOSPHATASE"/>
    <property type="match status" value="1"/>
</dbReference>
<dbReference type="PANTHER" id="PTHR19288">
    <property type="entry name" value="4-NITROPHENYLPHOSPHATASE-RELATED"/>
    <property type="match status" value="1"/>
</dbReference>
<proteinExistence type="predicted"/>
<dbReference type="InterPro" id="IPR036412">
    <property type="entry name" value="HAD-like_sf"/>
</dbReference>
<dbReference type="KEGG" id="halt:IM660_08310"/>
<dbReference type="Pfam" id="PF13344">
    <property type="entry name" value="Hydrolase_6"/>
    <property type="match status" value="1"/>
</dbReference>
<sequence length="349" mass="35638">MSAATLIGCDRPLQEEYDVALLDLDGVVYRGADGVPHAASAIDQARAAGLRSMFVTNNAARSPQTVARHLTDLGIPTGPEEVTTAAQAAAALVASEADEDTRVLAIGGDGLREALLDLGLTVVDTAADAPTVVVQGFAPTLGWPDLAEAVYAIGAGATHIASNVDATLPTERGMAPGNGSLVAAVVHATGVQPRSTGKPQPEIFQQAASRAGGRHPIVVGDRLNTDLAGARAACYPGLHVLTGVDGMAEVLKARPEYRPSYLAADLRGLAQAHPEPRAEDDVWVCGQARASVRDGTVVFDRPDGPVSLGVTPISIDEFRAAAAAAWAASDAAGVATVLSDVPALTLTAD</sequence>
<dbReference type="NCBIfam" id="TIGR01549">
    <property type="entry name" value="HAD-SF-IA-v1"/>
    <property type="match status" value="1"/>
</dbReference>
<dbReference type="Pfam" id="PF13242">
    <property type="entry name" value="Hydrolase_like"/>
    <property type="match status" value="1"/>
</dbReference>
<protein>
    <submittedName>
        <fullName evidence="1">HAD-IIA family hydrolase</fullName>
    </submittedName>
</protein>
<reference evidence="1 2" key="1">
    <citation type="submission" date="2020-10" db="EMBL/GenBank/DDBJ databases">
        <title>Haloactinobacterium sp. RN3S43, a bacterium isolated from saline soil.</title>
        <authorList>
            <person name="Sun J.-Q."/>
        </authorList>
    </citation>
    <scope>NUCLEOTIDE SEQUENCE [LARGE SCALE GENOMIC DNA]</scope>
    <source>
        <strain evidence="1 2">RN3S43</strain>
    </source>
</reference>
<dbReference type="Gene3D" id="3.40.50.1000">
    <property type="entry name" value="HAD superfamily/HAD-like"/>
    <property type="match status" value="2"/>
</dbReference>
<organism evidence="1 2">
    <name type="scientific">Ruania alkalisoli</name>
    <dbReference type="NCBI Taxonomy" id="2779775"/>
    <lineage>
        <taxon>Bacteria</taxon>
        <taxon>Bacillati</taxon>
        <taxon>Actinomycetota</taxon>
        <taxon>Actinomycetes</taxon>
        <taxon>Micrococcales</taxon>
        <taxon>Ruaniaceae</taxon>
        <taxon>Ruania</taxon>
    </lineage>
</organism>
<keyword evidence="1" id="KW-0378">Hydrolase</keyword>
<keyword evidence="2" id="KW-1185">Reference proteome</keyword>
<dbReference type="AlphaFoldDB" id="A0A7M1SYX1"/>
<dbReference type="NCBIfam" id="TIGR01460">
    <property type="entry name" value="HAD-SF-IIA"/>
    <property type="match status" value="1"/>
</dbReference>
<name>A0A7M1SYX1_9MICO</name>
<dbReference type="InterPro" id="IPR006439">
    <property type="entry name" value="HAD-SF_hydro_IA"/>
</dbReference>
<gene>
    <name evidence="1" type="ORF">IM660_08310</name>
</gene>
<dbReference type="RefSeq" id="WP_193498858.1">
    <property type="nucleotide sequence ID" value="NZ_CP063169.1"/>
</dbReference>
<dbReference type="GO" id="GO:0005737">
    <property type="term" value="C:cytoplasm"/>
    <property type="evidence" value="ECO:0007669"/>
    <property type="project" value="TreeGrafter"/>
</dbReference>
<dbReference type="GO" id="GO:0016791">
    <property type="term" value="F:phosphatase activity"/>
    <property type="evidence" value="ECO:0007669"/>
    <property type="project" value="TreeGrafter"/>
</dbReference>
<accession>A0A7M1SYX1</accession>
<dbReference type="EMBL" id="CP063169">
    <property type="protein sequence ID" value="QOR72217.1"/>
    <property type="molecule type" value="Genomic_DNA"/>
</dbReference>
<dbReference type="Proteomes" id="UP000593758">
    <property type="component" value="Chromosome"/>
</dbReference>